<accession>A0ACB7ZUT7</accession>
<comment type="caution">
    <text evidence="1">The sequence shown here is derived from an EMBL/GenBank/DDBJ whole genome shotgun (WGS) entry which is preliminary data.</text>
</comment>
<dbReference type="EMBL" id="MU268472">
    <property type="protein sequence ID" value="KAH7904444.1"/>
    <property type="molecule type" value="Genomic_DNA"/>
</dbReference>
<reference evidence="1" key="1">
    <citation type="journal article" date="2021" name="New Phytol.">
        <title>Evolutionary innovations through gain and loss of genes in the ectomycorrhizal Boletales.</title>
        <authorList>
            <person name="Wu G."/>
            <person name="Miyauchi S."/>
            <person name="Morin E."/>
            <person name="Kuo A."/>
            <person name="Drula E."/>
            <person name="Varga T."/>
            <person name="Kohler A."/>
            <person name="Feng B."/>
            <person name="Cao Y."/>
            <person name="Lipzen A."/>
            <person name="Daum C."/>
            <person name="Hundley H."/>
            <person name="Pangilinan J."/>
            <person name="Johnson J."/>
            <person name="Barry K."/>
            <person name="LaButti K."/>
            <person name="Ng V."/>
            <person name="Ahrendt S."/>
            <person name="Min B."/>
            <person name="Choi I.G."/>
            <person name="Park H."/>
            <person name="Plett J.M."/>
            <person name="Magnuson J."/>
            <person name="Spatafora J.W."/>
            <person name="Nagy L.G."/>
            <person name="Henrissat B."/>
            <person name="Grigoriev I.V."/>
            <person name="Yang Z.L."/>
            <person name="Xu J."/>
            <person name="Martin F.M."/>
        </authorList>
    </citation>
    <scope>NUCLEOTIDE SEQUENCE</scope>
    <source>
        <strain evidence="1">ATCC 28755</strain>
    </source>
</reference>
<dbReference type="Proteomes" id="UP000790377">
    <property type="component" value="Unassembled WGS sequence"/>
</dbReference>
<keyword evidence="2" id="KW-1185">Reference proteome</keyword>
<sequence length="197" mass="21998">MFPPDNEAGLRLAGRQHYQAFMADRLKHAFEFNKKDPKDGVEFDAAKGAVLSTLGERVFTHGDLSPNNIKRLPDGRLGLFDFGMSFFGPGWAEPYAVLIAGEDEQYAKPLREAFKRVGMDIGADLQIELWGFRRWHFVLGGPFARWVVVFFVVHLGVWTDAYGIEPTGDSSASNNHTPRPVAGRICRLAPRNGAKYS</sequence>
<protein>
    <submittedName>
        <fullName evidence="1">Uncharacterized protein</fullName>
    </submittedName>
</protein>
<proteinExistence type="predicted"/>
<evidence type="ECO:0000313" key="1">
    <source>
        <dbReference type="EMBL" id="KAH7904444.1"/>
    </source>
</evidence>
<organism evidence="1 2">
    <name type="scientific">Hygrophoropsis aurantiaca</name>
    <dbReference type="NCBI Taxonomy" id="72124"/>
    <lineage>
        <taxon>Eukaryota</taxon>
        <taxon>Fungi</taxon>
        <taxon>Dikarya</taxon>
        <taxon>Basidiomycota</taxon>
        <taxon>Agaricomycotina</taxon>
        <taxon>Agaricomycetes</taxon>
        <taxon>Agaricomycetidae</taxon>
        <taxon>Boletales</taxon>
        <taxon>Coniophorineae</taxon>
        <taxon>Hygrophoropsidaceae</taxon>
        <taxon>Hygrophoropsis</taxon>
    </lineage>
</organism>
<evidence type="ECO:0000313" key="2">
    <source>
        <dbReference type="Proteomes" id="UP000790377"/>
    </source>
</evidence>
<name>A0ACB7ZUT7_9AGAM</name>
<gene>
    <name evidence="1" type="ORF">BJ138DRAFT_1106822</name>
</gene>